<feature type="domain" description="TGF-beta propeptide" evidence="1">
    <location>
        <begin position="43"/>
        <end position="156"/>
    </location>
</feature>
<name>A0A9D4C9P5_DREPO</name>
<evidence type="ECO:0000313" key="2">
    <source>
        <dbReference type="EMBL" id="KAH3719489.1"/>
    </source>
</evidence>
<dbReference type="Proteomes" id="UP000828390">
    <property type="component" value="Unassembled WGS sequence"/>
</dbReference>
<dbReference type="InterPro" id="IPR001111">
    <property type="entry name" value="TGF-b_propeptide"/>
</dbReference>
<dbReference type="Pfam" id="PF00688">
    <property type="entry name" value="TGFb_propeptide"/>
    <property type="match status" value="1"/>
</dbReference>
<proteinExistence type="predicted"/>
<protein>
    <recommendedName>
        <fullName evidence="1">TGF-beta propeptide domain-containing protein</fullName>
    </recommendedName>
</protein>
<keyword evidence="3" id="KW-1185">Reference proteome</keyword>
<reference evidence="2" key="2">
    <citation type="submission" date="2020-11" db="EMBL/GenBank/DDBJ databases">
        <authorList>
            <person name="McCartney M.A."/>
            <person name="Auch B."/>
            <person name="Kono T."/>
            <person name="Mallez S."/>
            <person name="Becker A."/>
            <person name="Gohl D.M."/>
            <person name="Silverstein K.A.T."/>
            <person name="Koren S."/>
            <person name="Bechman K.B."/>
            <person name="Herman A."/>
            <person name="Abrahante J.E."/>
            <person name="Garbe J."/>
        </authorList>
    </citation>
    <scope>NUCLEOTIDE SEQUENCE</scope>
    <source>
        <strain evidence="2">Duluth1</strain>
        <tissue evidence="2">Whole animal</tissue>
    </source>
</reference>
<dbReference type="Gene3D" id="2.60.120.970">
    <property type="match status" value="1"/>
</dbReference>
<sequence>MGYQTPVFVTRQKFCYYPVCDLPTIYLPDYVNRSIWFDTGSRHIRYFFDIPSSSDDPNLVITSAVIRLHLKRREDCPCAYDADHSTSRLHIKIYQYRKPIRSHARLRHSNMRLIDAKMVTWDSARWVNLQVTEAISRVLTRGRKNGGFEVHVRDMEENVLDAKTIIDPTVCSMSTDYECTDEISPSDTSYEEPVDPNFSPVLEITTTTTSRLDHS</sequence>
<comment type="caution">
    <text evidence="2">The sequence shown here is derived from an EMBL/GenBank/DDBJ whole genome shotgun (WGS) entry which is preliminary data.</text>
</comment>
<evidence type="ECO:0000313" key="3">
    <source>
        <dbReference type="Proteomes" id="UP000828390"/>
    </source>
</evidence>
<evidence type="ECO:0000259" key="1">
    <source>
        <dbReference type="Pfam" id="PF00688"/>
    </source>
</evidence>
<dbReference type="AlphaFoldDB" id="A0A9D4C9P5"/>
<gene>
    <name evidence="2" type="ORF">DPMN_062326</name>
</gene>
<reference evidence="2" key="1">
    <citation type="journal article" date="2019" name="bioRxiv">
        <title>The Genome of the Zebra Mussel, Dreissena polymorpha: A Resource for Invasive Species Research.</title>
        <authorList>
            <person name="McCartney M.A."/>
            <person name="Auch B."/>
            <person name="Kono T."/>
            <person name="Mallez S."/>
            <person name="Zhang Y."/>
            <person name="Obille A."/>
            <person name="Becker A."/>
            <person name="Abrahante J.E."/>
            <person name="Garbe J."/>
            <person name="Badalamenti J.P."/>
            <person name="Herman A."/>
            <person name="Mangelson H."/>
            <person name="Liachko I."/>
            <person name="Sullivan S."/>
            <person name="Sone E.D."/>
            <person name="Koren S."/>
            <person name="Silverstein K.A.T."/>
            <person name="Beckman K.B."/>
            <person name="Gohl D.M."/>
        </authorList>
    </citation>
    <scope>NUCLEOTIDE SEQUENCE</scope>
    <source>
        <strain evidence="2">Duluth1</strain>
        <tissue evidence="2">Whole animal</tissue>
    </source>
</reference>
<organism evidence="2 3">
    <name type="scientific">Dreissena polymorpha</name>
    <name type="common">Zebra mussel</name>
    <name type="synonym">Mytilus polymorpha</name>
    <dbReference type="NCBI Taxonomy" id="45954"/>
    <lineage>
        <taxon>Eukaryota</taxon>
        <taxon>Metazoa</taxon>
        <taxon>Spiralia</taxon>
        <taxon>Lophotrochozoa</taxon>
        <taxon>Mollusca</taxon>
        <taxon>Bivalvia</taxon>
        <taxon>Autobranchia</taxon>
        <taxon>Heteroconchia</taxon>
        <taxon>Euheterodonta</taxon>
        <taxon>Imparidentia</taxon>
        <taxon>Neoheterodontei</taxon>
        <taxon>Myida</taxon>
        <taxon>Dreissenoidea</taxon>
        <taxon>Dreissenidae</taxon>
        <taxon>Dreissena</taxon>
    </lineage>
</organism>
<accession>A0A9D4C9P5</accession>
<dbReference type="EMBL" id="JAIWYP010000013">
    <property type="protein sequence ID" value="KAH3719489.1"/>
    <property type="molecule type" value="Genomic_DNA"/>
</dbReference>